<protein>
    <submittedName>
        <fullName evidence="1">Spy/CpxP family protein refolding chaperone</fullName>
    </submittedName>
</protein>
<dbReference type="Gene3D" id="1.20.120.1490">
    <property type="match status" value="1"/>
</dbReference>
<proteinExistence type="predicted"/>
<gene>
    <name evidence="1" type="ORF">ACFQDI_00810</name>
</gene>
<comment type="caution">
    <text evidence="1">The sequence shown here is derived from an EMBL/GenBank/DDBJ whole genome shotgun (WGS) entry which is preliminary data.</text>
</comment>
<evidence type="ECO:0000313" key="1">
    <source>
        <dbReference type="EMBL" id="MFC5453378.1"/>
    </source>
</evidence>
<dbReference type="Proteomes" id="UP001596052">
    <property type="component" value="Unassembled WGS sequence"/>
</dbReference>
<dbReference type="InterPro" id="IPR025961">
    <property type="entry name" value="Metal_resist"/>
</dbReference>
<accession>A0ABW0KIR5</accession>
<dbReference type="Pfam" id="PF13801">
    <property type="entry name" value="Metal_resist"/>
    <property type="match status" value="1"/>
</dbReference>
<keyword evidence="2" id="KW-1185">Reference proteome</keyword>
<dbReference type="RefSeq" id="WP_377162396.1">
    <property type="nucleotide sequence ID" value="NZ_JBHSMQ010000001.1"/>
</dbReference>
<name>A0ABW0KIR5_9BACT</name>
<reference evidence="2" key="1">
    <citation type="journal article" date="2019" name="Int. J. Syst. Evol. Microbiol.">
        <title>The Global Catalogue of Microorganisms (GCM) 10K type strain sequencing project: providing services to taxonomists for standard genome sequencing and annotation.</title>
        <authorList>
            <consortium name="The Broad Institute Genomics Platform"/>
            <consortium name="The Broad Institute Genome Sequencing Center for Infectious Disease"/>
            <person name="Wu L."/>
            <person name="Ma J."/>
        </authorList>
    </citation>
    <scope>NUCLEOTIDE SEQUENCE [LARGE SCALE GENOMIC DNA]</scope>
    <source>
        <strain evidence="2">CGMCC 4.1469</strain>
    </source>
</reference>
<sequence length="152" mass="17526">MTSRLKWMLISVFCSATLAGGTAWLVTDWTLHRHGESHAHDHAQTDLHAWMHEHLDITPEQHEKLEPIEAEFETLRVKLKDELRQADVSLAETIRDPQMNEAAMNAALERLNKAQAALQRATLDHFFAMKRYLRPAQAARLLEWTHDSLARD</sequence>
<evidence type="ECO:0000313" key="2">
    <source>
        <dbReference type="Proteomes" id="UP001596052"/>
    </source>
</evidence>
<dbReference type="EMBL" id="JBHSMQ010000001">
    <property type="protein sequence ID" value="MFC5453378.1"/>
    <property type="molecule type" value="Genomic_DNA"/>
</dbReference>
<organism evidence="1 2">
    <name type="scientific">Prosthecobacter fluviatilis</name>
    <dbReference type="NCBI Taxonomy" id="445931"/>
    <lineage>
        <taxon>Bacteria</taxon>
        <taxon>Pseudomonadati</taxon>
        <taxon>Verrucomicrobiota</taxon>
        <taxon>Verrucomicrobiia</taxon>
        <taxon>Verrucomicrobiales</taxon>
        <taxon>Verrucomicrobiaceae</taxon>
        <taxon>Prosthecobacter</taxon>
    </lineage>
</organism>